<dbReference type="Proteomes" id="UP000009046">
    <property type="component" value="Unassembled WGS sequence"/>
</dbReference>
<dbReference type="GO" id="GO:0048208">
    <property type="term" value="P:COPII vesicle coating"/>
    <property type="evidence" value="ECO:0007669"/>
    <property type="project" value="InterPro"/>
</dbReference>
<feature type="compositionally biased region" description="Low complexity" evidence="1">
    <location>
        <begin position="277"/>
        <end position="291"/>
    </location>
</feature>
<dbReference type="Gene3D" id="3.10.20.90">
    <property type="entry name" value="Phosphatidylinositol 3-kinase Catalytic Subunit, Chain A, domain 1"/>
    <property type="match status" value="1"/>
</dbReference>
<dbReference type="PANTHER" id="PTHR15335:SF7">
    <property type="entry name" value="PROTEIN TFG"/>
    <property type="match status" value="1"/>
</dbReference>
<dbReference type="InterPro" id="IPR053793">
    <property type="entry name" value="PB1-like"/>
</dbReference>
<organism>
    <name type="scientific">Pediculus humanus subsp. corporis</name>
    <name type="common">Body louse</name>
    <dbReference type="NCBI Taxonomy" id="121224"/>
    <lineage>
        <taxon>Eukaryota</taxon>
        <taxon>Metazoa</taxon>
        <taxon>Ecdysozoa</taxon>
        <taxon>Arthropoda</taxon>
        <taxon>Hexapoda</taxon>
        <taxon>Insecta</taxon>
        <taxon>Pterygota</taxon>
        <taxon>Neoptera</taxon>
        <taxon>Paraneoptera</taxon>
        <taxon>Psocodea</taxon>
        <taxon>Troctomorpha</taxon>
        <taxon>Phthiraptera</taxon>
        <taxon>Anoplura</taxon>
        <taxon>Pediculidae</taxon>
        <taxon>Pediculus</taxon>
    </lineage>
</organism>
<keyword evidence="5" id="KW-1185">Reference proteome</keyword>
<dbReference type="STRING" id="121224.E0VBV4"/>
<reference evidence="3" key="1">
    <citation type="submission" date="2007-04" db="EMBL/GenBank/DDBJ databases">
        <title>Annotation of Pediculus humanus corporis strain USDA.</title>
        <authorList>
            <person name="Kirkness E."/>
            <person name="Hannick L."/>
            <person name="Hass B."/>
            <person name="Bruggner R."/>
            <person name="Lawson D."/>
            <person name="Bidwell S."/>
            <person name="Joardar V."/>
            <person name="Caler E."/>
            <person name="Walenz B."/>
            <person name="Inman J."/>
            <person name="Schobel S."/>
            <person name="Galinsky K."/>
            <person name="Amedeo P."/>
            <person name="Strausberg R."/>
        </authorList>
    </citation>
    <scope>NUCLEOTIDE SEQUENCE</scope>
    <source>
        <strain evidence="3">USDA</strain>
    </source>
</reference>
<feature type="domain" description="PB1" evidence="2">
    <location>
        <begin position="19"/>
        <end position="100"/>
    </location>
</feature>
<dbReference type="CDD" id="cd06401">
    <property type="entry name" value="PB1_TFG"/>
    <property type="match status" value="1"/>
</dbReference>
<reference evidence="4" key="3">
    <citation type="submission" date="2021-02" db="UniProtKB">
        <authorList>
            <consortium name="EnsemblMetazoa"/>
        </authorList>
    </citation>
    <scope>IDENTIFICATION</scope>
    <source>
        <strain evidence="4">USDA</strain>
    </source>
</reference>
<feature type="compositionally biased region" description="Polar residues" evidence="1">
    <location>
        <begin position="149"/>
        <end position="158"/>
    </location>
</feature>
<evidence type="ECO:0000313" key="3">
    <source>
        <dbReference type="EMBL" id="EEB10860.1"/>
    </source>
</evidence>
<feature type="compositionally biased region" description="Low complexity" evidence="1">
    <location>
        <begin position="181"/>
        <end position="192"/>
    </location>
</feature>
<protein>
    <submittedName>
        <fullName evidence="3 4">Protein TFG, putative</fullName>
    </submittedName>
</protein>
<dbReference type="OrthoDB" id="1594986at2759"/>
<dbReference type="VEuPathDB" id="VectorBase:PHUM073310"/>
<proteinExistence type="predicted"/>
<gene>
    <name evidence="4" type="primary">8231259</name>
    <name evidence="3" type="ORF">Phum_PHUM073310</name>
</gene>
<evidence type="ECO:0000256" key="1">
    <source>
        <dbReference type="SAM" id="MobiDB-lite"/>
    </source>
</evidence>
<reference evidence="3" key="2">
    <citation type="submission" date="2007-04" db="EMBL/GenBank/DDBJ databases">
        <title>The genome of the human body louse.</title>
        <authorList>
            <consortium name="The Human Body Louse Genome Consortium"/>
            <person name="Kirkness E."/>
            <person name="Walenz B."/>
            <person name="Hass B."/>
            <person name="Bruggner R."/>
            <person name="Strausberg R."/>
        </authorList>
    </citation>
    <scope>NUCLEOTIDE SEQUENCE</scope>
    <source>
        <strain evidence="3">USDA</strain>
    </source>
</reference>
<evidence type="ECO:0000313" key="4">
    <source>
        <dbReference type="EnsemblMetazoa" id="PHUM073310-PA"/>
    </source>
</evidence>
<name>E0VBV4_PEDHC</name>
<dbReference type="HOGENOM" id="CLU_058059_1_0_1"/>
<accession>E0VBV4</accession>
<dbReference type="SUPFAM" id="SSF54277">
    <property type="entry name" value="CAD &amp; PB1 domains"/>
    <property type="match status" value="1"/>
</dbReference>
<dbReference type="GO" id="GO:0042802">
    <property type="term" value="F:identical protein binding"/>
    <property type="evidence" value="ECO:0007669"/>
    <property type="project" value="InterPro"/>
</dbReference>
<dbReference type="Pfam" id="PF00564">
    <property type="entry name" value="PB1"/>
    <property type="match status" value="1"/>
</dbReference>
<feature type="region of interest" description="Disordered" evidence="1">
    <location>
        <begin position="137"/>
        <end position="349"/>
    </location>
</feature>
<dbReference type="EMBL" id="AAZO01000881">
    <property type="status" value="NOT_ANNOTATED_CDS"/>
    <property type="molecule type" value="Genomic_DNA"/>
</dbReference>
<dbReference type="eggNOG" id="ENOG502QR6R">
    <property type="taxonomic scope" value="Eukaryota"/>
</dbReference>
<feature type="compositionally biased region" description="Polar residues" evidence="1">
    <location>
        <begin position="215"/>
        <end position="271"/>
    </location>
</feature>
<feature type="compositionally biased region" description="Basic and acidic residues" evidence="1">
    <location>
        <begin position="159"/>
        <end position="180"/>
    </location>
</feature>
<dbReference type="InterPro" id="IPR000270">
    <property type="entry name" value="PB1_dom"/>
</dbReference>
<dbReference type="GeneID" id="8231259"/>
<sequence length="349" mass="38619">MNVSTNAMQPFQQLDLSGKLVIKVQFGDDIRRFQIHNEALTYDELILMMQRVFRGKLNSNDDITIKYKDEDGDLITIFDSSDFSFAVQHTRILKLQINLAGETEENSHPIEIRRIRRELQEIRDKVNRILDNLDVKTQEKSQGTGDGGSSSVEASSGQEAKEFDPLQEKQGEKESKEEQKTGSTQEAGTKSSETSKERSTPQMRQPGLDRPPPTTTLASQFSAPQTQQYPGVAVSQQQQMGPSPQHFPSGNPMQSVYPSSPVNQGTQSMQPGQPMPTQFQYTSSYTQMYSSPYGPQFGSMPSAGQYSTIGGPPKGPGSPGYRAAVEGNPYSKQNQSALVYRSSTQPGYP</sequence>
<dbReference type="InterPro" id="IPR033512">
    <property type="entry name" value="TFG"/>
</dbReference>
<evidence type="ECO:0000313" key="5">
    <source>
        <dbReference type="Proteomes" id="UP000009046"/>
    </source>
</evidence>
<dbReference type="OMA" id="FAVQHTR"/>
<dbReference type="EnsemblMetazoa" id="PHUM073310-RA">
    <property type="protein sequence ID" value="PHUM073310-PA"/>
    <property type="gene ID" value="PHUM073310"/>
</dbReference>
<dbReference type="PANTHER" id="PTHR15335">
    <property type="entry name" value="PROTEIN TFG"/>
    <property type="match status" value="1"/>
</dbReference>
<dbReference type="EMBL" id="DS235042">
    <property type="protein sequence ID" value="EEB10860.1"/>
    <property type="molecule type" value="Genomic_DNA"/>
</dbReference>
<dbReference type="CTD" id="8231259"/>
<dbReference type="InParanoid" id="E0VBV4"/>
<dbReference type="PROSITE" id="PS51745">
    <property type="entry name" value="PB1"/>
    <property type="match status" value="1"/>
</dbReference>
<feature type="compositionally biased region" description="Polar residues" evidence="1">
    <location>
        <begin position="330"/>
        <end position="349"/>
    </location>
</feature>
<dbReference type="SMART" id="SM00666">
    <property type="entry name" value="PB1"/>
    <property type="match status" value="1"/>
</dbReference>
<evidence type="ECO:0000259" key="2">
    <source>
        <dbReference type="PROSITE" id="PS51745"/>
    </source>
</evidence>
<dbReference type="KEGG" id="phu:Phum_PHUM073310"/>
<dbReference type="GO" id="GO:0070971">
    <property type="term" value="C:endoplasmic reticulum exit site"/>
    <property type="evidence" value="ECO:0007669"/>
    <property type="project" value="TreeGrafter"/>
</dbReference>
<dbReference type="AlphaFoldDB" id="E0VBV4"/>
<dbReference type="InterPro" id="IPR034857">
    <property type="entry name" value="PB1_TFG"/>
</dbReference>
<dbReference type="RefSeq" id="XP_002423598.1">
    <property type="nucleotide sequence ID" value="XM_002423553.1"/>
</dbReference>